<gene>
    <name evidence="3" type="ORF">G7B40_000290</name>
</gene>
<protein>
    <submittedName>
        <fullName evidence="3">CHAT domain-containing protein</fullName>
    </submittedName>
</protein>
<accession>A0AAP5I1C2</accession>
<feature type="domain" description="CHAT" evidence="2">
    <location>
        <begin position="1041"/>
        <end position="1367"/>
    </location>
</feature>
<proteinExistence type="predicted"/>
<dbReference type="PANTHER" id="PTHR10098:SF108">
    <property type="entry name" value="TETRATRICOPEPTIDE REPEAT PROTEIN 28"/>
    <property type="match status" value="1"/>
</dbReference>
<organism evidence="3 4">
    <name type="scientific">Aetokthonos hydrillicola Thurmond2011</name>
    <dbReference type="NCBI Taxonomy" id="2712845"/>
    <lineage>
        <taxon>Bacteria</taxon>
        <taxon>Bacillati</taxon>
        <taxon>Cyanobacteriota</taxon>
        <taxon>Cyanophyceae</taxon>
        <taxon>Nostocales</taxon>
        <taxon>Hapalosiphonaceae</taxon>
        <taxon>Aetokthonos</taxon>
    </lineage>
</organism>
<dbReference type="RefSeq" id="WP_208340254.1">
    <property type="nucleotide sequence ID" value="NZ_CAWQFN010000640.1"/>
</dbReference>
<dbReference type="PROSITE" id="PS50005">
    <property type="entry name" value="TPR"/>
    <property type="match status" value="1"/>
</dbReference>
<dbReference type="Pfam" id="PF13181">
    <property type="entry name" value="TPR_8"/>
    <property type="match status" value="1"/>
</dbReference>
<dbReference type="SUPFAM" id="SSF48452">
    <property type="entry name" value="TPR-like"/>
    <property type="match status" value="2"/>
</dbReference>
<dbReference type="Pfam" id="PF12770">
    <property type="entry name" value="CHAT"/>
    <property type="match status" value="1"/>
</dbReference>
<keyword evidence="1" id="KW-0802">TPR repeat</keyword>
<dbReference type="EMBL" id="JAALHA020000001">
    <property type="protein sequence ID" value="MDR9893024.1"/>
    <property type="molecule type" value="Genomic_DNA"/>
</dbReference>
<evidence type="ECO:0000313" key="3">
    <source>
        <dbReference type="EMBL" id="MDR9893024.1"/>
    </source>
</evidence>
<feature type="repeat" description="TPR" evidence="1">
    <location>
        <begin position="744"/>
        <end position="777"/>
    </location>
</feature>
<dbReference type="InterPro" id="IPR024983">
    <property type="entry name" value="CHAT_dom"/>
</dbReference>
<sequence length="1368" mass="153789">MSEQSPKPYLFLIQELLRCPSGMEKSILDATSDLIDDGLVSMIQQMKQTYGEMRDQDTVDALNRLLQLVSERLEITTMTETPLTSSDTVVSRNYTATSTSTDTATPSSIPETDETVFIQEILPLILQGDGDLEKTMQLIFQSSLGQLDPASAQQLLSSVLGSGGNSQQFINLLLQSGFLGQMDSASTEIIQTLMNNVSQRGKANSLQKNLVLTIEEMLQLAEKRGNAQGAEALKYPLQELAKLWGVSLSNNVVESQVVESQNTLIQIIFLKIVQTKEQGKSYEQIYSEVSPLLEGNIDKLNDDLPHLLEAWARTLPKGTPEQAKQFAAVIFLMGESIAKFPLGSVATNIEIAISCYEVALKFFIREDDPELWASVQGSLGNAYLDRIREDKAENIEKAITAHQAALQSFSLANSRKEWVSTQIHLSNAYRVRIQGNKVTNIEVAVTAAEAALKQINRGEFPQVWAKGKETLANAYSDRIEGNRAENVELAIAAYEEALEVYTQESNPEGWAGIHNNLAYAYRKRSQGNRDENLEQAIEACKKAISVQSRKKNPPTWATVQTTLGTIYLERIQGDRAENLRLAITAYRAALEVYTPEAFPEQWAMIQSNLAVVYFYSADRFTKNSETNLESAIEAGEAALQVYTREAFPEKWAMICTTLANAYSRRIQGDKTENIEQAIATYKKALEVSTRETLPHSWALIQLCLAIAYQDRIQGNKTKNLQLAIAACHAALEIYTPETFPSLWAMTQNNLGTIHLELGEIEAAIKSYQLALEIHTPKTNPVDCFKHGHNLGRAALQLGQLQEAIAGLSTAIEAVEQSRAWTTLDLRKQELLSDAINVYFGIVEAYVQDNQPDRAIEYVERSKARNLVELLATRDLSPKGVPESVSERFKQLRQEMVTQRRRLEIVEERLGFLNIGDGERIDNLETRPSERQYLNQLEEQLDDLMKTIDQIDPTFRETQQVKAIPFNQIVSAIDAGTAIVEWYLTSNSCYTFIITSDCHQPQVLSSAAIDNKIIQDLNNWFYEYFEDYQNDKNHWRSQLTERLQQLSQLLHIEDILTCVPTTCDRIILIPHRFLHLLPLHALPLNDGTSLFERFLGGVSYAPSCQMLQQLQKRQRPNFESIFAIQNPTEDLGYTDTEVEIIKSYFRQTNILKKANATKSAIEGTDLNTFHCAHFSCHGYFNLTNPRNSALMLADPSAKSTFTEPDSENSSSLQDDEVLDLEKYLTLDTIFTLNLEQCRLVTMSACETGLIDFNNTSDEYIGLPSAFLYAGTQYVVSSLWTVKDLSTAFLMAKFYENLQGQTSVAVALNQAQCWLKGVTKAQLVAWMTENPFPLNPTMRTPLQRLLHKLQDDDQPFQNPFHWAAFCAIGK</sequence>
<evidence type="ECO:0000256" key="1">
    <source>
        <dbReference type="PROSITE-ProRule" id="PRU00339"/>
    </source>
</evidence>
<dbReference type="InterPro" id="IPR019734">
    <property type="entry name" value="TPR_rpt"/>
</dbReference>
<evidence type="ECO:0000259" key="2">
    <source>
        <dbReference type="Pfam" id="PF12770"/>
    </source>
</evidence>
<dbReference type="Gene3D" id="1.25.40.10">
    <property type="entry name" value="Tetratricopeptide repeat domain"/>
    <property type="match status" value="4"/>
</dbReference>
<evidence type="ECO:0000313" key="4">
    <source>
        <dbReference type="Proteomes" id="UP000667802"/>
    </source>
</evidence>
<dbReference type="SMART" id="SM00028">
    <property type="entry name" value="TPR"/>
    <property type="match status" value="4"/>
</dbReference>
<dbReference type="PANTHER" id="PTHR10098">
    <property type="entry name" value="RAPSYN-RELATED"/>
    <property type="match status" value="1"/>
</dbReference>
<comment type="caution">
    <text evidence="3">The sequence shown here is derived from an EMBL/GenBank/DDBJ whole genome shotgun (WGS) entry which is preliminary data.</text>
</comment>
<reference evidence="4" key="1">
    <citation type="journal article" date="2021" name="Science">
        <title>Hunting the eagle killer: A cyanobacterial neurotoxin causes vacuolar myelinopathy.</title>
        <authorList>
            <person name="Breinlinger S."/>
            <person name="Phillips T.J."/>
            <person name="Haram B.N."/>
            <person name="Mares J."/>
            <person name="Martinez Yerena J.A."/>
            <person name="Hrouzek P."/>
            <person name="Sobotka R."/>
            <person name="Henderson W.M."/>
            <person name="Schmieder P."/>
            <person name="Williams S.M."/>
            <person name="Lauderdale J.D."/>
            <person name="Wilde H.D."/>
            <person name="Gerrin W."/>
            <person name="Kust A."/>
            <person name="Washington J.W."/>
            <person name="Wagner C."/>
            <person name="Geier B."/>
            <person name="Liebeke M."/>
            <person name="Enke H."/>
            <person name="Niedermeyer T.H.J."/>
            <person name="Wilde S.B."/>
        </authorList>
    </citation>
    <scope>NUCLEOTIDE SEQUENCE [LARGE SCALE GENOMIC DNA]</scope>
    <source>
        <strain evidence="4">Thurmond2011</strain>
    </source>
</reference>
<dbReference type="Proteomes" id="UP000667802">
    <property type="component" value="Unassembled WGS sequence"/>
</dbReference>
<name>A0AAP5I1C2_9CYAN</name>
<dbReference type="InterPro" id="IPR011990">
    <property type="entry name" value="TPR-like_helical_dom_sf"/>
</dbReference>
<keyword evidence="4" id="KW-1185">Reference proteome</keyword>